<dbReference type="InterPro" id="IPR002919">
    <property type="entry name" value="TIL_dom"/>
</dbReference>
<feature type="domain" description="TIL" evidence="4">
    <location>
        <begin position="28"/>
        <end position="86"/>
    </location>
</feature>
<evidence type="ECO:0000259" key="4">
    <source>
        <dbReference type="Pfam" id="PF01826"/>
    </source>
</evidence>
<dbReference type="EMBL" id="NWSH01001352">
    <property type="protein sequence ID" value="PCG71573.1"/>
    <property type="molecule type" value="Genomic_DNA"/>
</dbReference>
<dbReference type="AlphaFoldDB" id="A0A2A4JJI9"/>
<dbReference type="InterPro" id="IPR036084">
    <property type="entry name" value="Ser_inhib-like_sf"/>
</dbReference>
<dbReference type="FunFam" id="2.10.25.10:FF:000674">
    <property type="entry name" value="Mucin-2"/>
    <property type="match status" value="1"/>
</dbReference>
<feature type="domain" description="TIL" evidence="4">
    <location>
        <begin position="89"/>
        <end position="148"/>
    </location>
</feature>
<feature type="chain" id="PRO_5012856445" description="TIL domain-containing protein" evidence="3">
    <location>
        <begin position="20"/>
        <end position="244"/>
    </location>
</feature>
<dbReference type="PANTHER" id="PTHR23259:SF82">
    <property type="entry name" value="SERINE PROTEASE INHIBITOR 1 PROTEIN"/>
    <property type="match status" value="1"/>
</dbReference>
<evidence type="ECO:0000256" key="1">
    <source>
        <dbReference type="ARBA" id="ARBA00022690"/>
    </source>
</evidence>
<feature type="signal peptide" evidence="3">
    <location>
        <begin position="1"/>
        <end position="19"/>
    </location>
</feature>
<feature type="domain" description="TIL" evidence="4">
    <location>
        <begin position="174"/>
        <end position="231"/>
    </location>
</feature>
<proteinExistence type="predicted"/>
<evidence type="ECO:0000256" key="2">
    <source>
        <dbReference type="ARBA" id="ARBA00023157"/>
    </source>
</evidence>
<evidence type="ECO:0000313" key="5">
    <source>
        <dbReference type="EMBL" id="PCG71573.1"/>
    </source>
</evidence>
<evidence type="ECO:0000256" key="3">
    <source>
        <dbReference type="SAM" id="SignalP"/>
    </source>
</evidence>
<keyword evidence="2" id="KW-1015">Disulfide bond</keyword>
<keyword evidence="1" id="KW-0646">Protease inhibitor</keyword>
<dbReference type="PANTHER" id="PTHR23259">
    <property type="entry name" value="RIDDLE"/>
    <property type="match status" value="1"/>
</dbReference>
<sequence length="244" mass="26898">MLRYTSIVAFSCCLVLCVGYKVGNGAACGPKEEMQCIHSCPPQVTCRNRFIGTSCLLTDETCDNVCVCKPGLVRNDAGECVPEEQCDTCPGAHEFFECGSACDNECATLATQNRTHCPIKNIVCNRKCYCLDGYARDQSGNCIPVEKCHNHDSIKPKEDTRVRRHSLTHPSCTDENEVYTDCKKNCPPDTCLSLVARFKCDGSEPCKKGCVCKPGYLRQDINSPCKPICKCDEMKNSGDCKEQS</sequence>
<protein>
    <recommendedName>
        <fullName evidence="4">TIL domain-containing protein</fullName>
    </recommendedName>
</protein>
<comment type="caution">
    <text evidence="5">The sequence shown here is derived from an EMBL/GenBank/DDBJ whole genome shotgun (WGS) entry which is preliminary data.</text>
</comment>
<dbReference type="Pfam" id="PF01826">
    <property type="entry name" value="TIL"/>
    <property type="match status" value="3"/>
</dbReference>
<organism evidence="5">
    <name type="scientific">Heliothis virescens</name>
    <name type="common">Tobacco budworm moth</name>
    <dbReference type="NCBI Taxonomy" id="7102"/>
    <lineage>
        <taxon>Eukaryota</taxon>
        <taxon>Metazoa</taxon>
        <taxon>Ecdysozoa</taxon>
        <taxon>Arthropoda</taxon>
        <taxon>Hexapoda</taxon>
        <taxon>Insecta</taxon>
        <taxon>Pterygota</taxon>
        <taxon>Neoptera</taxon>
        <taxon>Endopterygota</taxon>
        <taxon>Lepidoptera</taxon>
        <taxon>Glossata</taxon>
        <taxon>Ditrysia</taxon>
        <taxon>Noctuoidea</taxon>
        <taxon>Noctuidae</taxon>
        <taxon>Heliothinae</taxon>
        <taxon>Heliothis</taxon>
    </lineage>
</organism>
<dbReference type="GO" id="GO:0030414">
    <property type="term" value="F:peptidase inhibitor activity"/>
    <property type="evidence" value="ECO:0007669"/>
    <property type="project" value="UniProtKB-KW"/>
</dbReference>
<dbReference type="Gene3D" id="2.10.25.10">
    <property type="entry name" value="Laminin"/>
    <property type="match status" value="3"/>
</dbReference>
<accession>A0A2A4JJI9</accession>
<gene>
    <name evidence="5" type="ORF">B5V51_1718</name>
</gene>
<dbReference type="SUPFAM" id="SSF57567">
    <property type="entry name" value="Serine protease inhibitors"/>
    <property type="match status" value="3"/>
</dbReference>
<dbReference type="InterPro" id="IPR051368">
    <property type="entry name" value="SerProtInhib-TIL_Domain"/>
</dbReference>
<name>A0A2A4JJI9_HELVI</name>
<dbReference type="CDD" id="cd19941">
    <property type="entry name" value="TIL"/>
    <property type="match status" value="3"/>
</dbReference>
<keyword evidence="3" id="KW-0732">Signal</keyword>
<reference evidence="5" key="1">
    <citation type="submission" date="2017-09" db="EMBL/GenBank/DDBJ databases">
        <title>Contemporary evolution of a Lepidopteran species, Heliothis virescens, in response to modern agricultural practices.</title>
        <authorList>
            <person name="Fritz M.L."/>
            <person name="Deyonke A.M."/>
            <person name="Papanicolaou A."/>
            <person name="Micinski S."/>
            <person name="Westbrook J."/>
            <person name="Gould F."/>
        </authorList>
    </citation>
    <scope>NUCLEOTIDE SEQUENCE [LARGE SCALE GENOMIC DNA]</scope>
    <source>
        <strain evidence="5">HvINT-</strain>
        <tissue evidence="5">Whole body</tissue>
    </source>
</reference>